<comment type="caution">
    <text evidence="2">The sequence shown here is derived from an EMBL/GenBank/DDBJ whole genome shotgun (WGS) entry which is preliminary data.</text>
</comment>
<name>A0AAD9GA78_BABDI</name>
<reference evidence="2" key="1">
    <citation type="journal article" date="2014" name="Nucleic Acids Res.">
        <title>The evolutionary dynamics of variant antigen genes in Babesia reveal a history of genomic innovation underlying host-parasite interaction.</title>
        <authorList>
            <person name="Jackson A.P."/>
            <person name="Otto T.D."/>
            <person name="Darby A."/>
            <person name="Ramaprasad A."/>
            <person name="Xia D."/>
            <person name="Echaide I.E."/>
            <person name="Farber M."/>
            <person name="Gahlot S."/>
            <person name="Gamble J."/>
            <person name="Gupta D."/>
            <person name="Gupta Y."/>
            <person name="Jackson L."/>
            <person name="Malandrin L."/>
            <person name="Malas T.B."/>
            <person name="Moussa E."/>
            <person name="Nair M."/>
            <person name="Reid A.J."/>
            <person name="Sanders M."/>
            <person name="Sharma J."/>
            <person name="Tracey A."/>
            <person name="Quail M.A."/>
            <person name="Weir W."/>
            <person name="Wastling J.M."/>
            <person name="Hall N."/>
            <person name="Willadsen P."/>
            <person name="Lingelbach K."/>
            <person name="Shiels B."/>
            <person name="Tait A."/>
            <person name="Berriman M."/>
            <person name="Allred D.R."/>
            <person name="Pain A."/>
        </authorList>
    </citation>
    <scope>NUCLEOTIDE SEQUENCE</scope>
    <source>
        <strain evidence="2">1802A</strain>
    </source>
</reference>
<organism evidence="2 3">
    <name type="scientific">Babesia divergens</name>
    <dbReference type="NCBI Taxonomy" id="32595"/>
    <lineage>
        <taxon>Eukaryota</taxon>
        <taxon>Sar</taxon>
        <taxon>Alveolata</taxon>
        <taxon>Apicomplexa</taxon>
        <taxon>Aconoidasida</taxon>
        <taxon>Piroplasmida</taxon>
        <taxon>Babesiidae</taxon>
        <taxon>Babesia</taxon>
    </lineage>
</organism>
<keyword evidence="3" id="KW-1185">Reference proteome</keyword>
<feature type="transmembrane region" description="Helical" evidence="1">
    <location>
        <begin position="79"/>
        <end position="100"/>
    </location>
</feature>
<reference evidence="2" key="2">
    <citation type="submission" date="2021-05" db="EMBL/GenBank/DDBJ databases">
        <authorList>
            <person name="Pain A."/>
        </authorList>
    </citation>
    <scope>NUCLEOTIDE SEQUENCE</scope>
    <source>
        <strain evidence="2">1802A</strain>
    </source>
</reference>
<protein>
    <submittedName>
        <fullName evidence="2">Uncharacterized protein</fullName>
    </submittedName>
</protein>
<evidence type="ECO:0000256" key="1">
    <source>
        <dbReference type="SAM" id="Phobius"/>
    </source>
</evidence>
<dbReference type="EMBL" id="JAHBMH010000062">
    <property type="protein sequence ID" value="KAK1934728.1"/>
    <property type="molecule type" value="Genomic_DNA"/>
</dbReference>
<evidence type="ECO:0000313" key="3">
    <source>
        <dbReference type="Proteomes" id="UP001195914"/>
    </source>
</evidence>
<gene>
    <name evidence="2" type="ORF">X943_000528</name>
</gene>
<accession>A0AAD9GA78</accession>
<sequence>MILLFSPRPPINALRSCVRFKWQNVRIIDKVTREYAITPPEVLKSPPNETVSEKKKRLIRYVFYDPTLAQKLAIMKARFFATGWIWVVTGLITYMAAIGLNVANKHFEKGRYCI</sequence>
<dbReference type="Proteomes" id="UP001195914">
    <property type="component" value="Unassembled WGS sequence"/>
</dbReference>
<keyword evidence="1" id="KW-0812">Transmembrane</keyword>
<dbReference type="AlphaFoldDB" id="A0AAD9GA78"/>
<keyword evidence="1" id="KW-0472">Membrane</keyword>
<evidence type="ECO:0000313" key="2">
    <source>
        <dbReference type="EMBL" id="KAK1934728.1"/>
    </source>
</evidence>
<keyword evidence="1" id="KW-1133">Transmembrane helix</keyword>
<proteinExistence type="predicted"/>